<evidence type="ECO:0000313" key="2">
    <source>
        <dbReference type="EMBL" id="KRX15783.1"/>
    </source>
</evidence>
<sequence>MFFSGLLRAQRSTSSFSKYKSEKEENKAERRNSSRIRFRGCRDGPVRSIFLPPYFTGR</sequence>
<keyword evidence="3" id="KW-1185">Reference proteome</keyword>
<name>A0A0V0RMY1_9BILA</name>
<organism evidence="2 3">
    <name type="scientific">Trichinella nelsoni</name>
    <dbReference type="NCBI Taxonomy" id="6336"/>
    <lineage>
        <taxon>Eukaryota</taxon>
        <taxon>Metazoa</taxon>
        <taxon>Ecdysozoa</taxon>
        <taxon>Nematoda</taxon>
        <taxon>Enoplea</taxon>
        <taxon>Dorylaimia</taxon>
        <taxon>Trichinellida</taxon>
        <taxon>Trichinellidae</taxon>
        <taxon>Trichinella</taxon>
    </lineage>
</organism>
<accession>A0A0V0RMY1</accession>
<dbReference type="EMBL" id="JYDL01000123">
    <property type="protein sequence ID" value="KRX15783.1"/>
    <property type="molecule type" value="Genomic_DNA"/>
</dbReference>
<evidence type="ECO:0000313" key="3">
    <source>
        <dbReference type="Proteomes" id="UP000054630"/>
    </source>
</evidence>
<dbReference type="Proteomes" id="UP000054630">
    <property type="component" value="Unassembled WGS sequence"/>
</dbReference>
<dbReference type="AlphaFoldDB" id="A0A0V0RMY1"/>
<evidence type="ECO:0000256" key="1">
    <source>
        <dbReference type="SAM" id="MobiDB-lite"/>
    </source>
</evidence>
<reference evidence="2 3" key="1">
    <citation type="submission" date="2015-01" db="EMBL/GenBank/DDBJ databases">
        <title>Evolution of Trichinella species and genotypes.</title>
        <authorList>
            <person name="Korhonen P.K."/>
            <person name="Edoardo P."/>
            <person name="Giuseppe L.R."/>
            <person name="Gasser R.B."/>
        </authorList>
    </citation>
    <scope>NUCLEOTIDE SEQUENCE [LARGE SCALE GENOMIC DNA]</scope>
    <source>
        <strain evidence="2">ISS37</strain>
    </source>
</reference>
<feature type="region of interest" description="Disordered" evidence="1">
    <location>
        <begin position="1"/>
        <end position="37"/>
    </location>
</feature>
<gene>
    <name evidence="2" type="ORF">T07_12611</name>
</gene>
<protein>
    <submittedName>
        <fullName evidence="2">Uncharacterized protein</fullName>
    </submittedName>
</protein>
<proteinExistence type="predicted"/>
<feature type="compositionally biased region" description="Basic and acidic residues" evidence="1">
    <location>
        <begin position="19"/>
        <end position="32"/>
    </location>
</feature>
<comment type="caution">
    <text evidence="2">The sequence shown here is derived from an EMBL/GenBank/DDBJ whole genome shotgun (WGS) entry which is preliminary data.</text>
</comment>